<dbReference type="OrthoDB" id="323926at2"/>
<dbReference type="Gene3D" id="3.40.50.1000">
    <property type="entry name" value="HAD superfamily/HAD-like"/>
    <property type="match status" value="1"/>
</dbReference>
<dbReference type="NCBIfam" id="TIGR01686">
    <property type="entry name" value="FkbH"/>
    <property type="match status" value="1"/>
</dbReference>
<dbReference type="Proteomes" id="UP000092598">
    <property type="component" value="Chromosome"/>
</dbReference>
<dbReference type="SUPFAM" id="SSF56784">
    <property type="entry name" value="HAD-like"/>
    <property type="match status" value="1"/>
</dbReference>
<dbReference type="STRING" id="1915.SLINC_7930"/>
<dbReference type="AlphaFoldDB" id="A0A1B1MNM1"/>
<name>A0A1B1MNM1_STRLN</name>
<dbReference type="EMBL" id="CP016438">
    <property type="protein sequence ID" value="ANS70154.1"/>
    <property type="molecule type" value="Genomic_DNA"/>
</dbReference>
<sequence length="605" mass="65591">MSAGAVDHLPHAAAPAPLSLRQAAERASLSPASAEKVRLLGTAWTGQLALFFRAYAASTGHPVAVPAPAAGALDAELRSLAGEPGPVVTAVCVEDVFGELRWESSAPLDAAALQELFAGSDRRIADFATRLRDQLARHATRYVIVPPVLPPLPLPVAERSLALRLARLAGRITDALVETLAGLPHGSVLDTDRTLETLPRAAWADGIEPRTPGPVLSEEAASLIARDLVTRLRLAWQPKVLVSDLDGTLWRGILSEDGPAGVRSHAVAEDAAHRWWQRMLLCARGQGFIIGVCSKNSPNALDAFTDAALREHVGLLVPPADFAAVSTSWTPKSEQLGAMAKALDLPTDVFVLVDDNPVELAEVAATHPDITTLRFPGPGEDWSRLCRTLQDLTAVGDSPLTREDRERAHYYGLRYRSEAARAKAMSVDDFLASLDMRLELAPVGPGHATDRCLQLLNRANRFHLTGHRFDDASWLRLVDDPDTEVFTARLIDTFGDHGICAVIVTDTAKDRVRLREFAMSCRVLNRTLETAVFDWLIGRSRRPVHVTWCPTGRNDTVLEALRGHGFPTVTRAAARTDGAVTVVFDPAVDEARGKNFVEVRLSRTS</sequence>
<keyword evidence="2" id="KW-1185">Reference proteome</keyword>
<dbReference type="NCBIfam" id="TIGR01681">
    <property type="entry name" value="HAD-SF-IIIC"/>
    <property type="match status" value="1"/>
</dbReference>
<evidence type="ECO:0000313" key="2">
    <source>
        <dbReference type="Proteomes" id="UP000092598"/>
    </source>
</evidence>
<dbReference type="RefSeq" id="WP_067443649.1">
    <property type="nucleotide sequence ID" value="NZ_CP016438.1"/>
</dbReference>
<accession>A0A1B1MNM1</accession>
<dbReference type="InterPro" id="IPR023214">
    <property type="entry name" value="HAD_sf"/>
</dbReference>
<organism evidence="1 2">
    <name type="scientific">Streptomyces lincolnensis</name>
    <dbReference type="NCBI Taxonomy" id="1915"/>
    <lineage>
        <taxon>Bacteria</taxon>
        <taxon>Bacillati</taxon>
        <taxon>Actinomycetota</taxon>
        <taxon>Actinomycetes</taxon>
        <taxon>Kitasatosporales</taxon>
        <taxon>Streptomycetaceae</taxon>
        <taxon>Streptomyces</taxon>
    </lineage>
</organism>
<protein>
    <submittedName>
        <fullName evidence="1">Enzyme involved in methoxymalonyl-ACP biosynthesis-like</fullName>
    </submittedName>
</protein>
<dbReference type="InterPro" id="IPR010037">
    <property type="entry name" value="FkbH_domain"/>
</dbReference>
<dbReference type="InterPro" id="IPR036412">
    <property type="entry name" value="HAD-like_sf"/>
</dbReference>
<evidence type="ECO:0000313" key="1">
    <source>
        <dbReference type="EMBL" id="ANS70154.1"/>
    </source>
</evidence>
<gene>
    <name evidence="1" type="ORF">SLINC_7930</name>
</gene>
<dbReference type="KEGG" id="sls:SLINC_7930"/>
<proteinExistence type="predicted"/>
<reference evidence="1 2" key="1">
    <citation type="submission" date="2016-07" db="EMBL/GenBank/DDBJ databases">
        <title>Enhancement of antibiotic productionsby engineered nitrateutilization in actinobacteria.</title>
        <authorList>
            <person name="Meng S.C."/>
        </authorList>
    </citation>
    <scope>NUCLEOTIDE SEQUENCE [LARGE SCALE GENOMIC DNA]</scope>
    <source>
        <strain evidence="1 2">NRRL 2936</strain>
    </source>
</reference>
<dbReference type="InterPro" id="IPR010033">
    <property type="entry name" value="HAD_SF_ppase_IIIC"/>
</dbReference>